<proteinExistence type="predicted"/>
<accession>A0A2P2NB72</accession>
<name>A0A2P2NB72_RHIMU</name>
<reference evidence="1" key="1">
    <citation type="submission" date="2018-02" db="EMBL/GenBank/DDBJ databases">
        <title>Rhizophora mucronata_Transcriptome.</title>
        <authorList>
            <person name="Meera S.P."/>
            <person name="Sreeshan A."/>
            <person name="Augustine A."/>
        </authorList>
    </citation>
    <scope>NUCLEOTIDE SEQUENCE</scope>
    <source>
        <tissue evidence="1">Leaf</tissue>
    </source>
</reference>
<dbReference type="AlphaFoldDB" id="A0A2P2NB72"/>
<organism evidence="1">
    <name type="scientific">Rhizophora mucronata</name>
    <name type="common">Asiatic mangrove</name>
    <dbReference type="NCBI Taxonomy" id="61149"/>
    <lineage>
        <taxon>Eukaryota</taxon>
        <taxon>Viridiplantae</taxon>
        <taxon>Streptophyta</taxon>
        <taxon>Embryophyta</taxon>
        <taxon>Tracheophyta</taxon>
        <taxon>Spermatophyta</taxon>
        <taxon>Magnoliopsida</taxon>
        <taxon>eudicotyledons</taxon>
        <taxon>Gunneridae</taxon>
        <taxon>Pentapetalae</taxon>
        <taxon>rosids</taxon>
        <taxon>fabids</taxon>
        <taxon>Malpighiales</taxon>
        <taxon>Rhizophoraceae</taxon>
        <taxon>Rhizophora</taxon>
    </lineage>
</organism>
<sequence>MSIELTKGSFLTCNIYITKVSIISIQTNNVLKPQQLNAQSANQCVPT</sequence>
<dbReference type="EMBL" id="GGEC01059176">
    <property type="protein sequence ID" value="MBX39660.1"/>
    <property type="molecule type" value="Transcribed_RNA"/>
</dbReference>
<evidence type="ECO:0000313" key="1">
    <source>
        <dbReference type="EMBL" id="MBX39660.1"/>
    </source>
</evidence>
<protein>
    <submittedName>
        <fullName evidence="1">Uncharacterized protein</fullName>
    </submittedName>
</protein>